<accession>A0A6N6N5K9</accession>
<evidence type="ECO:0000256" key="5">
    <source>
        <dbReference type="ARBA" id="ARBA00038063"/>
    </source>
</evidence>
<feature type="binding site" evidence="7">
    <location>
        <position position="75"/>
    </location>
    <ligand>
        <name>tRNA</name>
        <dbReference type="ChEBI" id="CHEBI:17843"/>
    </ligand>
</feature>
<dbReference type="GO" id="GO:0006515">
    <property type="term" value="P:protein quality control for misfolded or incompletely synthesized proteins"/>
    <property type="evidence" value="ECO:0007669"/>
    <property type="project" value="UniProtKB-UniRule"/>
</dbReference>
<proteinExistence type="inferred from homology"/>
<evidence type="ECO:0000256" key="9">
    <source>
        <dbReference type="RuleBase" id="RU004320"/>
    </source>
</evidence>
<evidence type="ECO:0000256" key="3">
    <source>
        <dbReference type="ARBA" id="ARBA00022801"/>
    </source>
</evidence>
<dbReference type="InterPro" id="IPR001328">
    <property type="entry name" value="Pept_tRNA_hydro"/>
</dbReference>
<name>A0A6N6N5K9_9BACT</name>
<comment type="function">
    <text evidence="7">Hydrolyzes ribosome-free peptidyl-tRNAs (with 1 or more amino acids incorporated), which drop off the ribosome during protein synthesis, or as a result of ribosome stalling.</text>
</comment>
<dbReference type="EMBL" id="WAIE01000001">
    <property type="protein sequence ID" value="KAB1443021.1"/>
    <property type="molecule type" value="Genomic_DNA"/>
</dbReference>
<protein>
    <recommendedName>
        <fullName evidence="6 7">Peptidyl-tRNA hydrolase</fullName>
        <shortName evidence="7">Pth</shortName>
        <ecNumber evidence="1 7">3.1.1.29</ecNumber>
    </recommendedName>
</protein>
<dbReference type="SUPFAM" id="SSF53178">
    <property type="entry name" value="Peptidyl-tRNA hydrolase-like"/>
    <property type="match status" value="1"/>
</dbReference>
<dbReference type="OrthoDB" id="9800507at2"/>
<dbReference type="GO" id="GO:0000049">
    <property type="term" value="F:tRNA binding"/>
    <property type="evidence" value="ECO:0007669"/>
    <property type="project" value="UniProtKB-UniRule"/>
</dbReference>
<comment type="catalytic activity">
    <reaction evidence="7 8">
        <text>an N-acyl-L-alpha-aminoacyl-tRNA + H2O = an N-acyl-L-amino acid + a tRNA + H(+)</text>
        <dbReference type="Rhea" id="RHEA:54448"/>
        <dbReference type="Rhea" id="RHEA-COMP:10123"/>
        <dbReference type="Rhea" id="RHEA-COMP:13883"/>
        <dbReference type="ChEBI" id="CHEBI:15377"/>
        <dbReference type="ChEBI" id="CHEBI:15378"/>
        <dbReference type="ChEBI" id="CHEBI:59874"/>
        <dbReference type="ChEBI" id="CHEBI:78442"/>
        <dbReference type="ChEBI" id="CHEBI:138191"/>
        <dbReference type="EC" id="3.1.1.29"/>
    </reaction>
</comment>
<comment type="caution">
    <text evidence="7">Lacks conserved residue(s) required for the propagation of feature annotation.</text>
</comment>
<comment type="subunit">
    <text evidence="7">Monomer.</text>
</comment>
<dbReference type="PANTHER" id="PTHR17224:SF1">
    <property type="entry name" value="PEPTIDYL-TRNA HYDROLASE"/>
    <property type="match status" value="1"/>
</dbReference>
<evidence type="ECO:0000313" key="11">
    <source>
        <dbReference type="Proteomes" id="UP000438699"/>
    </source>
</evidence>
<organism evidence="10 11">
    <name type="scientific">Pseudodesulfovibrio senegalensis</name>
    <dbReference type="NCBI Taxonomy" id="1721087"/>
    <lineage>
        <taxon>Bacteria</taxon>
        <taxon>Pseudomonadati</taxon>
        <taxon>Thermodesulfobacteriota</taxon>
        <taxon>Desulfovibrionia</taxon>
        <taxon>Desulfovibrionales</taxon>
        <taxon>Desulfovibrionaceae</taxon>
    </lineage>
</organism>
<dbReference type="RefSeq" id="WP_151149271.1">
    <property type="nucleotide sequence ID" value="NZ_WAIE01000001.1"/>
</dbReference>
<dbReference type="PROSITE" id="PS01195">
    <property type="entry name" value="PEPT_TRNA_HYDROL_1"/>
    <property type="match status" value="1"/>
</dbReference>
<feature type="binding site" evidence="7">
    <location>
        <position position="17"/>
    </location>
    <ligand>
        <name>tRNA</name>
        <dbReference type="ChEBI" id="CHEBI:17843"/>
    </ligand>
</feature>
<feature type="active site" description="Proton acceptor" evidence="7">
    <location>
        <position position="22"/>
    </location>
</feature>
<dbReference type="InterPro" id="IPR018171">
    <property type="entry name" value="Pept_tRNA_hydro_CS"/>
</dbReference>
<dbReference type="Proteomes" id="UP000438699">
    <property type="component" value="Unassembled WGS sequence"/>
</dbReference>
<evidence type="ECO:0000256" key="2">
    <source>
        <dbReference type="ARBA" id="ARBA00022555"/>
    </source>
</evidence>
<dbReference type="CDD" id="cd00462">
    <property type="entry name" value="PTH"/>
    <property type="match status" value="1"/>
</dbReference>
<dbReference type="GO" id="GO:0072344">
    <property type="term" value="P:rescue of stalled ribosome"/>
    <property type="evidence" value="ECO:0007669"/>
    <property type="project" value="UniProtKB-UniRule"/>
</dbReference>
<evidence type="ECO:0000256" key="7">
    <source>
        <dbReference type="HAMAP-Rule" id="MF_00083"/>
    </source>
</evidence>
<feature type="site" description="Stabilizes the basic form of H active site to accept a proton" evidence="7">
    <location>
        <position position="100"/>
    </location>
</feature>
<evidence type="ECO:0000256" key="6">
    <source>
        <dbReference type="ARBA" id="ARBA00050038"/>
    </source>
</evidence>
<dbReference type="HAMAP" id="MF_00083">
    <property type="entry name" value="Pept_tRNA_hydro_bact"/>
    <property type="match status" value="1"/>
</dbReference>
<evidence type="ECO:0000256" key="4">
    <source>
        <dbReference type="ARBA" id="ARBA00022884"/>
    </source>
</evidence>
<reference evidence="10 11" key="1">
    <citation type="journal article" date="2017" name="Int. J. Syst. Evol. Microbiol.">
        <title>Desulfovibrio senegalensis sp. nov., a mesophilic sulfate reducer isolated from marine sediment.</title>
        <authorList>
            <person name="Thioye A."/>
            <person name="Gam Z.B.A."/>
            <person name="Mbengue M."/>
            <person name="Cayol J.L."/>
            <person name="Joseph-Bartoli M."/>
            <person name="Toure-Kane C."/>
            <person name="Labat M."/>
        </authorList>
    </citation>
    <scope>NUCLEOTIDE SEQUENCE [LARGE SCALE GENOMIC DNA]</scope>
    <source>
        <strain evidence="10 11">DSM 101509</strain>
    </source>
</reference>
<evidence type="ECO:0000256" key="8">
    <source>
        <dbReference type="RuleBase" id="RU000673"/>
    </source>
</evidence>
<dbReference type="GO" id="GO:0004045">
    <property type="term" value="F:peptidyl-tRNA hydrolase activity"/>
    <property type="evidence" value="ECO:0007669"/>
    <property type="project" value="UniProtKB-UniRule"/>
</dbReference>
<dbReference type="GO" id="GO:0005737">
    <property type="term" value="C:cytoplasm"/>
    <property type="evidence" value="ECO:0007669"/>
    <property type="project" value="UniProtKB-SubCell"/>
</dbReference>
<feature type="binding site" evidence="7">
    <location>
        <position position="73"/>
    </location>
    <ligand>
        <name>tRNA</name>
        <dbReference type="ChEBI" id="CHEBI:17843"/>
    </ligand>
</feature>
<dbReference type="EC" id="3.1.1.29" evidence="1 7"/>
<sequence length="214" mass="23766">MDSKCLIVGLGNPGPKYHDTRHNLGFMVIDRILELGETRKSMRLTRLDESGDYELWRANFAGATRLLCKPMTYMNLSGKAVSKVCGRHGIQPDSVLVLHDELDLPTGRMKIKKGGSNNGHRGLESIQQCLNTAGFLRLRLGIGRPPEPYREISDWVLDTFSTPETAVLPETINAAVKGIDLLLRRGMGQAQQFIHRFEPEAARQENAANGIVDS</sequence>
<dbReference type="Pfam" id="PF01195">
    <property type="entry name" value="Pept_tRNA_hydro"/>
    <property type="match status" value="1"/>
</dbReference>
<gene>
    <name evidence="7" type="primary">pth</name>
    <name evidence="10" type="ORF">F8A88_01780</name>
</gene>
<comment type="caution">
    <text evidence="10">The sequence shown here is derived from an EMBL/GenBank/DDBJ whole genome shotgun (WGS) entry which is preliminary data.</text>
</comment>
<evidence type="ECO:0000313" key="10">
    <source>
        <dbReference type="EMBL" id="KAB1443021.1"/>
    </source>
</evidence>
<keyword evidence="7" id="KW-0963">Cytoplasm</keyword>
<keyword evidence="3 7" id="KW-0378">Hydrolase</keyword>
<comment type="subcellular location">
    <subcellularLocation>
        <location evidence="7">Cytoplasm</location>
    </subcellularLocation>
</comment>
<comment type="similarity">
    <text evidence="5 7 9">Belongs to the PTH family.</text>
</comment>
<keyword evidence="2 7" id="KW-0820">tRNA-binding</keyword>
<evidence type="ECO:0000256" key="1">
    <source>
        <dbReference type="ARBA" id="ARBA00013260"/>
    </source>
</evidence>
<dbReference type="InterPro" id="IPR036416">
    <property type="entry name" value="Pept_tRNA_hydro_sf"/>
</dbReference>
<dbReference type="NCBIfam" id="TIGR00447">
    <property type="entry name" value="pth"/>
    <property type="match status" value="1"/>
</dbReference>
<feature type="site" description="Discriminates between blocked and unblocked aminoacyl-tRNA" evidence="7">
    <location>
        <position position="12"/>
    </location>
</feature>
<dbReference type="PANTHER" id="PTHR17224">
    <property type="entry name" value="PEPTIDYL-TRNA HYDROLASE"/>
    <property type="match status" value="1"/>
</dbReference>
<keyword evidence="4 7" id="KW-0694">RNA-binding</keyword>
<dbReference type="AlphaFoldDB" id="A0A6N6N5K9"/>
<keyword evidence="11" id="KW-1185">Reference proteome</keyword>
<comment type="function">
    <text evidence="7">Catalyzes the release of premature peptidyl moieties from peptidyl-tRNA molecules trapped in stalled 50S ribosomal subunits, and thus maintains levels of free tRNAs and 50S ribosomes.</text>
</comment>
<dbReference type="Gene3D" id="3.40.50.1470">
    <property type="entry name" value="Peptidyl-tRNA hydrolase"/>
    <property type="match status" value="1"/>
</dbReference>